<reference evidence="3" key="1">
    <citation type="submission" date="2011-05" db="EMBL/GenBank/DDBJ databases">
        <authorList>
            <person name="Richards S.R."/>
            <person name="Qu J."/>
            <person name="Jiang H."/>
            <person name="Jhangiani S.N."/>
            <person name="Agravi P."/>
            <person name="Goodspeed R."/>
            <person name="Gross S."/>
            <person name="Mandapat C."/>
            <person name="Jackson L."/>
            <person name="Mathew T."/>
            <person name="Pu L."/>
            <person name="Thornton R."/>
            <person name="Saada N."/>
            <person name="Wilczek-Boney K.B."/>
            <person name="Lee S."/>
            <person name="Kovar C."/>
            <person name="Wu Y."/>
            <person name="Scherer S.E."/>
            <person name="Worley K.C."/>
            <person name="Muzny D.M."/>
            <person name="Gibbs R."/>
        </authorList>
    </citation>
    <scope>NUCLEOTIDE SEQUENCE</scope>
    <source>
        <strain evidence="3">Brora</strain>
    </source>
</reference>
<proteinExistence type="predicted"/>
<dbReference type="HOGENOM" id="CLU_1699957_0_0_1"/>
<dbReference type="EMBL" id="JH431265">
    <property type="status" value="NOT_ANNOTATED_CDS"/>
    <property type="molecule type" value="Genomic_DNA"/>
</dbReference>
<organism evidence="2 3">
    <name type="scientific">Strigamia maritima</name>
    <name type="common">European centipede</name>
    <name type="synonym">Geophilus maritimus</name>
    <dbReference type="NCBI Taxonomy" id="126957"/>
    <lineage>
        <taxon>Eukaryota</taxon>
        <taxon>Metazoa</taxon>
        <taxon>Ecdysozoa</taxon>
        <taxon>Arthropoda</taxon>
        <taxon>Myriapoda</taxon>
        <taxon>Chilopoda</taxon>
        <taxon>Pleurostigmophora</taxon>
        <taxon>Geophilomorpha</taxon>
        <taxon>Linotaeniidae</taxon>
        <taxon>Strigamia</taxon>
    </lineage>
</organism>
<feature type="domain" description="Peptidase A1" evidence="1">
    <location>
        <begin position="16"/>
        <end position="47"/>
    </location>
</feature>
<evidence type="ECO:0000313" key="2">
    <source>
        <dbReference type="EnsemblMetazoa" id="SMAR015273-PA"/>
    </source>
</evidence>
<sequence length="155" mass="17960">MLEESQLNVMVKLVWDVSCVIHRKYDSTKSSTYYQNGSDFEIRYGKTLRNSPLTNFSWYPRIDNLKKVLRFSGPCIVSFIAGFRRNMRSRILTPGTNTYEFSRSFCAFSLGVANDCARRLFVCISCLQCSEIRSRKNLAATKDDIRELQVSFCLF</sequence>
<protein>
    <recommendedName>
        <fullName evidence="1">Peptidase A1 domain-containing protein</fullName>
    </recommendedName>
</protein>
<dbReference type="SUPFAM" id="SSF50630">
    <property type="entry name" value="Acid proteases"/>
    <property type="match status" value="1"/>
</dbReference>
<dbReference type="EnsemblMetazoa" id="SMAR015273-RA">
    <property type="protein sequence ID" value="SMAR015273-PA"/>
    <property type="gene ID" value="SMAR015273"/>
</dbReference>
<name>T1JN44_STRMM</name>
<dbReference type="Proteomes" id="UP000014500">
    <property type="component" value="Unassembled WGS sequence"/>
</dbReference>
<dbReference type="Pfam" id="PF00026">
    <property type="entry name" value="Asp"/>
    <property type="match status" value="1"/>
</dbReference>
<accession>T1JN44</accession>
<reference evidence="2" key="2">
    <citation type="submission" date="2015-02" db="UniProtKB">
        <authorList>
            <consortium name="EnsemblMetazoa"/>
        </authorList>
    </citation>
    <scope>IDENTIFICATION</scope>
</reference>
<dbReference type="InterPro" id="IPR021109">
    <property type="entry name" value="Peptidase_aspartic_dom_sf"/>
</dbReference>
<keyword evidence="3" id="KW-1185">Reference proteome</keyword>
<evidence type="ECO:0000313" key="3">
    <source>
        <dbReference type="Proteomes" id="UP000014500"/>
    </source>
</evidence>
<evidence type="ECO:0000259" key="1">
    <source>
        <dbReference type="Pfam" id="PF00026"/>
    </source>
</evidence>
<dbReference type="InterPro" id="IPR033121">
    <property type="entry name" value="PEPTIDASE_A1"/>
</dbReference>
<dbReference type="AlphaFoldDB" id="T1JN44"/>